<evidence type="ECO:0000256" key="1">
    <source>
        <dbReference type="ARBA" id="ARBA00004672"/>
    </source>
</evidence>
<dbReference type="PROSITE" id="PS01057">
    <property type="entry name" value="SAICAR_SYNTHETASE_1"/>
    <property type="match status" value="1"/>
</dbReference>
<dbReference type="NCBIfam" id="NF010568">
    <property type="entry name" value="PRK13961.1"/>
    <property type="match status" value="1"/>
</dbReference>
<dbReference type="InterPro" id="IPR028923">
    <property type="entry name" value="SAICAR_synt/ADE2_N"/>
</dbReference>
<dbReference type="InterPro" id="IPR018236">
    <property type="entry name" value="SAICAR_synthetase_CS"/>
</dbReference>
<evidence type="ECO:0000313" key="11">
    <source>
        <dbReference type="Proteomes" id="UP000886812"/>
    </source>
</evidence>
<dbReference type="PROSITE" id="PS01058">
    <property type="entry name" value="SAICAR_SYNTHETASE_2"/>
    <property type="match status" value="1"/>
</dbReference>
<dbReference type="FunFam" id="3.30.470.20:FF:000015">
    <property type="entry name" value="Phosphoribosylaminoimidazole-succinocarboxamide synthase"/>
    <property type="match status" value="1"/>
</dbReference>
<keyword evidence="6 8" id="KW-0067">ATP-binding</keyword>
<dbReference type="Gene3D" id="3.30.200.20">
    <property type="entry name" value="Phosphorylase Kinase, domain 1"/>
    <property type="match status" value="1"/>
</dbReference>
<dbReference type="Gene3D" id="3.30.470.20">
    <property type="entry name" value="ATP-grasp fold, B domain"/>
    <property type="match status" value="1"/>
</dbReference>
<comment type="caution">
    <text evidence="10">The sequence shown here is derived from an EMBL/GenBank/DDBJ whole genome shotgun (WGS) entry which is preliminary data.</text>
</comment>
<evidence type="ECO:0000256" key="8">
    <source>
        <dbReference type="HAMAP-Rule" id="MF_00137"/>
    </source>
</evidence>
<dbReference type="GO" id="GO:0004639">
    <property type="term" value="F:phosphoribosylaminoimidazolesuccinocarboxamide synthase activity"/>
    <property type="evidence" value="ECO:0007669"/>
    <property type="project" value="UniProtKB-UniRule"/>
</dbReference>
<feature type="domain" description="SAICAR synthetase/ADE2 N-terminal" evidence="9">
    <location>
        <begin position="26"/>
        <end position="277"/>
    </location>
</feature>
<evidence type="ECO:0000256" key="5">
    <source>
        <dbReference type="ARBA" id="ARBA00022755"/>
    </source>
</evidence>
<dbReference type="PANTHER" id="PTHR43700:SF1">
    <property type="entry name" value="PHOSPHORIBOSYLAMINOIMIDAZOLE-SUCCINOCARBOXAMIDE SYNTHASE"/>
    <property type="match status" value="1"/>
</dbReference>
<comment type="catalytic activity">
    <reaction evidence="7 8">
        <text>5-amino-1-(5-phospho-D-ribosyl)imidazole-4-carboxylate + L-aspartate + ATP = (2S)-2-[5-amino-1-(5-phospho-beta-D-ribosyl)imidazole-4-carboxamido]succinate + ADP + phosphate + 2 H(+)</text>
        <dbReference type="Rhea" id="RHEA:22628"/>
        <dbReference type="ChEBI" id="CHEBI:15378"/>
        <dbReference type="ChEBI" id="CHEBI:29991"/>
        <dbReference type="ChEBI" id="CHEBI:30616"/>
        <dbReference type="ChEBI" id="CHEBI:43474"/>
        <dbReference type="ChEBI" id="CHEBI:58443"/>
        <dbReference type="ChEBI" id="CHEBI:77657"/>
        <dbReference type="ChEBI" id="CHEBI:456216"/>
        <dbReference type="EC" id="6.3.2.6"/>
    </reaction>
</comment>
<dbReference type="PANTHER" id="PTHR43700">
    <property type="entry name" value="PHOSPHORIBOSYLAMINOIMIDAZOLE-SUCCINOCARBOXAMIDE SYNTHASE"/>
    <property type="match status" value="1"/>
</dbReference>
<dbReference type="Proteomes" id="UP000886812">
    <property type="component" value="Unassembled WGS sequence"/>
</dbReference>
<dbReference type="EC" id="6.3.2.6" evidence="8"/>
<keyword evidence="4 8" id="KW-0547">Nucleotide-binding</keyword>
<evidence type="ECO:0000259" key="9">
    <source>
        <dbReference type="Pfam" id="PF01259"/>
    </source>
</evidence>
<name>A0A9D1T1H6_9BACT</name>
<gene>
    <name evidence="8" type="primary">purC</name>
    <name evidence="10" type="ORF">IAC75_04945</name>
</gene>
<dbReference type="GO" id="GO:0005524">
    <property type="term" value="F:ATP binding"/>
    <property type="evidence" value="ECO:0007669"/>
    <property type="project" value="UniProtKB-KW"/>
</dbReference>
<sequence length="303" mass="33194">MTIAEIRGSLPSDALMTVEGLPFKKIASGKVREIFDLGDRLLIVATDRISAFDAIMPNGVPGKGVLLTQISLWWFARAAEVMPTHLVPEHDAAVAELLKDFPQLAARSMLVRKLNPLPIEAVVRGYLAGSGWKEYKKTQAILDHALPAGMLESQKLPEPIFTPSTKAAQGHDEPITEARCEEILGAETFAKVKKATLELFALGTKVADRAGLILADTKFEFGTDAAGNLFLIDEVLTPDSSRYWPQEGYAPGKPQPSFDKQFVRDYLESLDWDKQPPAPALPADIVARSRDLYLGALEKLMSI</sequence>
<dbReference type="SUPFAM" id="SSF56104">
    <property type="entry name" value="SAICAR synthase-like"/>
    <property type="match status" value="1"/>
</dbReference>
<proteinExistence type="inferred from homology"/>
<dbReference type="CDD" id="cd01414">
    <property type="entry name" value="SAICAR_synt_Sc"/>
    <property type="match status" value="1"/>
</dbReference>
<dbReference type="NCBIfam" id="TIGR00081">
    <property type="entry name" value="purC"/>
    <property type="match status" value="1"/>
</dbReference>
<dbReference type="GO" id="GO:0005737">
    <property type="term" value="C:cytoplasm"/>
    <property type="evidence" value="ECO:0007669"/>
    <property type="project" value="TreeGrafter"/>
</dbReference>
<protein>
    <recommendedName>
        <fullName evidence="8">Phosphoribosylaminoimidazole-succinocarboxamide synthase</fullName>
        <ecNumber evidence="8">6.3.2.6</ecNumber>
    </recommendedName>
    <alternativeName>
        <fullName evidence="8">SAICAR synthetase</fullName>
    </alternativeName>
</protein>
<comment type="pathway">
    <text evidence="1 8">Purine metabolism; IMP biosynthesis via de novo pathway; 5-amino-1-(5-phospho-D-ribosyl)imidazole-4-carboxamide from 5-amino-1-(5-phospho-D-ribosyl)imidazole-4-carboxylate: step 1/2.</text>
</comment>
<evidence type="ECO:0000256" key="3">
    <source>
        <dbReference type="ARBA" id="ARBA00022598"/>
    </source>
</evidence>
<keyword evidence="3 8" id="KW-0436">Ligase</keyword>
<dbReference type="GO" id="GO:0006189">
    <property type="term" value="P:'de novo' IMP biosynthetic process"/>
    <property type="evidence" value="ECO:0007669"/>
    <property type="project" value="UniProtKB-UniRule"/>
</dbReference>
<reference evidence="10" key="2">
    <citation type="journal article" date="2021" name="PeerJ">
        <title>Extensive microbial diversity within the chicken gut microbiome revealed by metagenomics and culture.</title>
        <authorList>
            <person name="Gilroy R."/>
            <person name="Ravi A."/>
            <person name="Getino M."/>
            <person name="Pursley I."/>
            <person name="Horton D.L."/>
            <person name="Alikhan N.F."/>
            <person name="Baker D."/>
            <person name="Gharbi K."/>
            <person name="Hall N."/>
            <person name="Watson M."/>
            <person name="Adriaenssens E.M."/>
            <person name="Foster-Nyarko E."/>
            <person name="Jarju S."/>
            <person name="Secka A."/>
            <person name="Antonio M."/>
            <person name="Oren A."/>
            <person name="Chaudhuri R.R."/>
            <person name="La Ragione R."/>
            <person name="Hildebrand F."/>
            <person name="Pallen M.J."/>
        </authorList>
    </citation>
    <scope>NUCLEOTIDE SEQUENCE</scope>
    <source>
        <strain evidence="10">10669</strain>
    </source>
</reference>
<evidence type="ECO:0000256" key="7">
    <source>
        <dbReference type="ARBA" id="ARBA00048475"/>
    </source>
</evidence>
<dbReference type="HAMAP" id="MF_00137">
    <property type="entry name" value="SAICAR_synth"/>
    <property type="match status" value="1"/>
</dbReference>
<evidence type="ECO:0000256" key="2">
    <source>
        <dbReference type="ARBA" id="ARBA00010190"/>
    </source>
</evidence>
<organism evidence="10 11">
    <name type="scientific">Candidatus Spyradosoma merdigallinarum</name>
    <dbReference type="NCBI Taxonomy" id="2840950"/>
    <lineage>
        <taxon>Bacteria</taxon>
        <taxon>Pseudomonadati</taxon>
        <taxon>Verrucomicrobiota</taxon>
        <taxon>Opitutia</taxon>
        <taxon>Opitutia incertae sedis</taxon>
        <taxon>Candidatus Spyradosoma</taxon>
    </lineage>
</organism>
<evidence type="ECO:0000256" key="6">
    <source>
        <dbReference type="ARBA" id="ARBA00022840"/>
    </source>
</evidence>
<evidence type="ECO:0000313" key="10">
    <source>
        <dbReference type="EMBL" id="HIV04479.1"/>
    </source>
</evidence>
<dbReference type="AlphaFoldDB" id="A0A9D1T1H6"/>
<dbReference type="Pfam" id="PF01259">
    <property type="entry name" value="SAICAR_synt"/>
    <property type="match status" value="1"/>
</dbReference>
<dbReference type="InterPro" id="IPR001636">
    <property type="entry name" value="SAICAR_synth"/>
</dbReference>
<reference evidence="10" key="1">
    <citation type="submission" date="2020-10" db="EMBL/GenBank/DDBJ databases">
        <authorList>
            <person name="Gilroy R."/>
        </authorList>
    </citation>
    <scope>NUCLEOTIDE SEQUENCE</scope>
    <source>
        <strain evidence="10">10669</strain>
    </source>
</reference>
<keyword evidence="5 8" id="KW-0658">Purine biosynthesis</keyword>
<evidence type="ECO:0000256" key="4">
    <source>
        <dbReference type="ARBA" id="ARBA00022741"/>
    </source>
</evidence>
<dbReference type="EMBL" id="DVOG01000131">
    <property type="protein sequence ID" value="HIV04479.1"/>
    <property type="molecule type" value="Genomic_DNA"/>
</dbReference>
<comment type="similarity">
    <text evidence="2 8">Belongs to the SAICAR synthetase family.</text>
</comment>
<accession>A0A9D1T1H6</accession>